<dbReference type="Pfam" id="PF00174">
    <property type="entry name" value="Oxidored_molyb"/>
    <property type="match status" value="1"/>
</dbReference>
<feature type="transmembrane region" description="Helical" evidence="2">
    <location>
        <begin position="94"/>
        <end position="112"/>
    </location>
</feature>
<dbReference type="GO" id="GO:0043546">
    <property type="term" value="F:molybdopterin cofactor binding"/>
    <property type="evidence" value="ECO:0007669"/>
    <property type="project" value="TreeGrafter"/>
</dbReference>
<evidence type="ECO:0000313" key="4">
    <source>
        <dbReference type="EMBL" id="TQS44100.1"/>
    </source>
</evidence>
<dbReference type="SUPFAM" id="SSF81296">
    <property type="entry name" value="E set domains"/>
    <property type="match status" value="1"/>
</dbReference>
<evidence type="ECO:0000256" key="1">
    <source>
        <dbReference type="SAM" id="MobiDB-lite"/>
    </source>
</evidence>
<feature type="transmembrane region" description="Helical" evidence="2">
    <location>
        <begin position="119"/>
        <end position="140"/>
    </location>
</feature>
<accession>A0A545ARX5</accession>
<proteinExistence type="predicted"/>
<dbReference type="Gene3D" id="3.90.420.10">
    <property type="entry name" value="Oxidoreductase, molybdopterin-binding domain"/>
    <property type="match status" value="1"/>
</dbReference>
<dbReference type="Proteomes" id="UP000317982">
    <property type="component" value="Unassembled WGS sequence"/>
</dbReference>
<feature type="compositionally biased region" description="Basic residues" evidence="1">
    <location>
        <begin position="163"/>
        <end position="172"/>
    </location>
</feature>
<evidence type="ECO:0000256" key="2">
    <source>
        <dbReference type="SAM" id="Phobius"/>
    </source>
</evidence>
<dbReference type="InterPro" id="IPR036374">
    <property type="entry name" value="OxRdtase_Mopterin-bd_sf"/>
</dbReference>
<dbReference type="EMBL" id="VIRS01000010">
    <property type="protein sequence ID" value="TQS44100.1"/>
    <property type="molecule type" value="Genomic_DNA"/>
</dbReference>
<sequence length="548" mass="57919">MTRTERLGYGALIGVAAAGAALGVAEPVAALVGRGSSPVVAVGLAVIDAVPRPVKDFGIRTFGQHDKEALLAGVFVLLALFAVGVGVAALSRRWIGVGGVVVFGALGAVAALSRPAASVVSAVPSVLGTVAAVGVIVFLLRAVPRPAASAGVPAAAAGAARPAPRHRSRPRARLQDQPQDRASARDTPPVRRPGLDRRGFLAVTTSVVAASAALGGVGRFLTSLRDVGAERRGITLPAPADPAPALPAGADLKLPDLTPFLTPPRDFYRVDTALVVPQVSIDEYRLRIHGRVRHPLTLTYQDLLERDLIERVITLSCVSNEVGGDLAGTARWLGVRLKDLLDEAGPADDADQLLSTSVDGWTCGTPTAVVRDGRDAMLAVGMNGEPLPLQRGYPVRMLVPGLYGYVSATKWLVDLELTRFSDVAPYWVKRGWKREAPIKTFSRIDTPRPLANATAGRLAVAGVAWAQHRGVEKVEVRVDGGAWNAADLAAVPSVDTWRQWRWEWDADPGRHTLEVRATDRTGATQPEAREKPFPDGATGWHSVVVTVS</sequence>
<keyword evidence="2" id="KW-0812">Transmembrane</keyword>
<dbReference type="GO" id="GO:0020037">
    <property type="term" value="F:heme binding"/>
    <property type="evidence" value="ECO:0007669"/>
    <property type="project" value="TreeGrafter"/>
</dbReference>
<dbReference type="AlphaFoldDB" id="A0A545ARX5"/>
<dbReference type="InParanoid" id="A0A545ARX5"/>
<comment type="caution">
    <text evidence="4">The sequence shown here is derived from an EMBL/GenBank/DDBJ whole genome shotgun (WGS) entry which is preliminary data.</text>
</comment>
<dbReference type="PANTHER" id="PTHR19372">
    <property type="entry name" value="SULFITE REDUCTASE"/>
    <property type="match status" value="1"/>
</dbReference>
<protein>
    <submittedName>
        <fullName evidence="4">Molybdopterin-dependent oxidoreductase</fullName>
    </submittedName>
</protein>
<dbReference type="RefSeq" id="WP_142705590.1">
    <property type="nucleotide sequence ID" value="NZ_VIRS01000010.1"/>
</dbReference>
<evidence type="ECO:0000313" key="5">
    <source>
        <dbReference type="Proteomes" id="UP000317982"/>
    </source>
</evidence>
<feature type="transmembrane region" description="Helical" evidence="2">
    <location>
        <begin position="70"/>
        <end position="88"/>
    </location>
</feature>
<dbReference type="OrthoDB" id="9795587at2"/>
<dbReference type="SUPFAM" id="SSF56524">
    <property type="entry name" value="Oxidoreductase molybdopterin-binding domain"/>
    <property type="match status" value="1"/>
</dbReference>
<keyword evidence="2" id="KW-0472">Membrane</keyword>
<keyword evidence="5" id="KW-1185">Reference proteome</keyword>
<dbReference type="GO" id="GO:0006790">
    <property type="term" value="P:sulfur compound metabolic process"/>
    <property type="evidence" value="ECO:0007669"/>
    <property type="project" value="TreeGrafter"/>
</dbReference>
<dbReference type="PANTHER" id="PTHR19372:SF7">
    <property type="entry name" value="SULFITE OXIDASE, MITOCHONDRIAL"/>
    <property type="match status" value="1"/>
</dbReference>
<keyword evidence="2" id="KW-1133">Transmembrane helix</keyword>
<name>A0A545ARX5_9ACTN</name>
<dbReference type="GO" id="GO:0008482">
    <property type="term" value="F:sulfite oxidase activity"/>
    <property type="evidence" value="ECO:0007669"/>
    <property type="project" value="TreeGrafter"/>
</dbReference>
<feature type="domain" description="Oxidoreductase molybdopterin-binding" evidence="3">
    <location>
        <begin position="275"/>
        <end position="421"/>
    </location>
</feature>
<dbReference type="InterPro" id="IPR014756">
    <property type="entry name" value="Ig_E-set"/>
</dbReference>
<feature type="region of interest" description="Disordered" evidence="1">
    <location>
        <begin position="519"/>
        <end position="540"/>
    </location>
</feature>
<evidence type="ECO:0000259" key="3">
    <source>
        <dbReference type="Pfam" id="PF00174"/>
    </source>
</evidence>
<feature type="transmembrane region" description="Helical" evidence="2">
    <location>
        <begin position="199"/>
        <end position="222"/>
    </location>
</feature>
<reference evidence="4 5" key="1">
    <citation type="submission" date="2019-07" db="EMBL/GenBank/DDBJ databases">
        <title>Cryptosporangium phraense sp. nov., isolated from plant litter.</title>
        <authorList>
            <person name="Suriyachadkun C."/>
        </authorList>
    </citation>
    <scope>NUCLEOTIDE SEQUENCE [LARGE SCALE GENOMIC DNA]</scope>
    <source>
        <strain evidence="4 5">A-T 5661</strain>
    </source>
</reference>
<feature type="transmembrane region" description="Helical" evidence="2">
    <location>
        <begin position="7"/>
        <end position="25"/>
    </location>
</feature>
<gene>
    <name evidence="4" type="ORF">FL583_16800</name>
</gene>
<dbReference type="InterPro" id="IPR000572">
    <property type="entry name" value="OxRdtase_Mopterin-bd_dom"/>
</dbReference>
<feature type="region of interest" description="Disordered" evidence="1">
    <location>
        <begin position="154"/>
        <end position="195"/>
    </location>
</feature>
<organism evidence="4 5">
    <name type="scientific">Cryptosporangium phraense</name>
    <dbReference type="NCBI Taxonomy" id="2593070"/>
    <lineage>
        <taxon>Bacteria</taxon>
        <taxon>Bacillati</taxon>
        <taxon>Actinomycetota</taxon>
        <taxon>Actinomycetes</taxon>
        <taxon>Cryptosporangiales</taxon>
        <taxon>Cryptosporangiaceae</taxon>
        <taxon>Cryptosporangium</taxon>
    </lineage>
</organism>
<dbReference type="Gene3D" id="2.60.40.650">
    <property type="match status" value="1"/>
</dbReference>